<dbReference type="Proteomes" id="UP001199355">
    <property type="component" value="Unassembled WGS sequence"/>
</dbReference>
<protein>
    <submittedName>
        <fullName evidence="1">Uncharacterized protein</fullName>
    </submittedName>
</protein>
<keyword evidence="2" id="KW-1185">Reference proteome</keyword>
<evidence type="ECO:0000313" key="1">
    <source>
        <dbReference type="EMBL" id="MCC2168172.1"/>
    </source>
</evidence>
<gene>
    <name evidence="1" type="ORF">LKD45_10810</name>
</gene>
<sequence length="66" mass="7694">MTLFEVYKAITDPDEFAEAIWHMVRLRESSEEVAESLKSEVPEERLQLLRTAAREGIYPLSLEQLQ</sequence>
<organism evidence="1 2">
    <name type="scientific">Gallintestinimicrobium propionicum</name>
    <dbReference type="NCBI Taxonomy" id="2981770"/>
    <lineage>
        <taxon>Bacteria</taxon>
        <taxon>Bacillati</taxon>
        <taxon>Bacillota</taxon>
        <taxon>Clostridia</taxon>
        <taxon>Lachnospirales</taxon>
        <taxon>Lachnospiraceae</taxon>
        <taxon>Gallintestinimicrobium</taxon>
    </lineage>
</organism>
<name>A0AAE3AY43_9FIRM</name>
<dbReference type="AlphaFoldDB" id="A0AAE3AY43"/>
<comment type="caution">
    <text evidence="1">The sequence shown here is derived from an EMBL/GenBank/DDBJ whole genome shotgun (WGS) entry which is preliminary data.</text>
</comment>
<dbReference type="EMBL" id="JAJEQF010000029">
    <property type="protein sequence ID" value="MCC2168172.1"/>
    <property type="molecule type" value="Genomic_DNA"/>
</dbReference>
<proteinExistence type="predicted"/>
<dbReference type="RefSeq" id="WP_178711663.1">
    <property type="nucleotide sequence ID" value="NZ_JAJEQF010000029.1"/>
</dbReference>
<accession>A0AAE3AY43</accession>
<evidence type="ECO:0000313" key="2">
    <source>
        <dbReference type="Proteomes" id="UP001199355"/>
    </source>
</evidence>
<reference evidence="1 2" key="1">
    <citation type="submission" date="2021-10" db="EMBL/GenBank/DDBJ databases">
        <title>Anaerobic single-cell dispensing facilitates the cultivation of human gut bacteria.</title>
        <authorList>
            <person name="Afrizal A."/>
        </authorList>
    </citation>
    <scope>NUCLEOTIDE SEQUENCE [LARGE SCALE GENOMIC DNA]</scope>
    <source>
        <strain evidence="1 2">CLA-AA-H244</strain>
    </source>
</reference>